<organism evidence="1 2">
    <name type="scientific">Vigna angularis var. angularis</name>
    <dbReference type="NCBI Taxonomy" id="157739"/>
    <lineage>
        <taxon>Eukaryota</taxon>
        <taxon>Viridiplantae</taxon>
        <taxon>Streptophyta</taxon>
        <taxon>Embryophyta</taxon>
        <taxon>Tracheophyta</taxon>
        <taxon>Spermatophyta</taxon>
        <taxon>Magnoliopsida</taxon>
        <taxon>eudicotyledons</taxon>
        <taxon>Gunneridae</taxon>
        <taxon>Pentapetalae</taxon>
        <taxon>rosids</taxon>
        <taxon>fabids</taxon>
        <taxon>Fabales</taxon>
        <taxon>Fabaceae</taxon>
        <taxon>Papilionoideae</taxon>
        <taxon>50 kb inversion clade</taxon>
        <taxon>NPAAA clade</taxon>
        <taxon>indigoferoid/millettioid clade</taxon>
        <taxon>Phaseoleae</taxon>
        <taxon>Vigna</taxon>
    </lineage>
</organism>
<protein>
    <submittedName>
        <fullName evidence="1">Uncharacterized protein</fullName>
    </submittedName>
</protein>
<sequence length="72" mass="8164">MKPNCFQSLSYSTLSVFLTPFSKPISTYFTHKIGFHHHDQTLKSFPHSSRQNHTASSPGVQKLCVNIQMKAL</sequence>
<keyword evidence="2" id="KW-1185">Reference proteome</keyword>
<name>A0A0S3SZ64_PHAAN</name>
<evidence type="ECO:0000313" key="1">
    <source>
        <dbReference type="EMBL" id="BAT98189.1"/>
    </source>
</evidence>
<dbReference type="Proteomes" id="UP000291084">
    <property type="component" value="Chromosome 9"/>
</dbReference>
<proteinExistence type="predicted"/>
<accession>A0A0S3SZ64</accession>
<dbReference type="AlphaFoldDB" id="A0A0S3SZ64"/>
<reference evidence="1 2" key="1">
    <citation type="journal article" date="2015" name="Sci. Rep.">
        <title>The power of single molecule real-time sequencing technology in the de novo assembly of a eukaryotic genome.</title>
        <authorList>
            <person name="Sakai H."/>
            <person name="Naito K."/>
            <person name="Ogiso-Tanaka E."/>
            <person name="Takahashi Y."/>
            <person name="Iseki K."/>
            <person name="Muto C."/>
            <person name="Satou K."/>
            <person name="Teruya K."/>
            <person name="Shiroma A."/>
            <person name="Shimoji M."/>
            <person name="Hirano T."/>
            <person name="Itoh T."/>
            <person name="Kaga A."/>
            <person name="Tomooka N."/>
        </authorList>
    </citation>
    <scope>NUCLEOTIDE SEQUENCE [LARGE SCALE GENOMIC DNA]</scope>
    <source>
        <strain evidence="2">cv. Shumari</strain>
    </source>
</reference>
<dbReference type="EMBL" id="AP015042">
    <property type="protein sequence ID" value="BAT98189.1"/>
    <property type="molecule type" value="Genomic_DNA"/>
</dbReference>
<evidence type="ECO:0000313" key="2">
    <source>
        <dbReference type="Proteomes" id="UP000291084"/>
    </source>
</evidence>
<gene>
    <name evidence="1" type="primary">Vigan.09G182500</name>
    <name evidence="1" type="ORF">VIGAN_09182500</name>
</gene>